<dbReference type="Gene3D" id="1.10.30.50">
    <property type="match status" value="1"/>
</dbReference>
<accession>A0A919E4X5</accession>
<reference evidence="2" key="1">
    <citation type="journal article" date="2014" name="Int. J. Syst. Evol. Microbiol.">
        <title>Complete genome sequence of Corynebacterium casei LMG S-19264T (=DSM 44701T), isolated from a smear-ripened cheese.</title>
        <authorList>
            <consortium name="US DOE Joint Genome Institute (JGI-PGF)"/>
            <person name="Walter F."/>
            <person name="Albersmeier A."/>
            <person name="Kalinowski J."/>
            <person name="Ruckert C."/>
        </authorList>
    </citation>
    <scope>NUCLEOTIDE SEQUENCE</scope>
    <source>
        <strain evidence="2">KCTC 42590</strain>
    </source>
</reference>
<organism evidence="2 3">
    <name type="scientific">Kordiimonas sediminis</name>
    <dbReference type="NCBI Taxonomy" id="1735581"/>
    <lineage>
        <taxon>Bacteria</taxon>
        <taxon>Pseudomonadati</taxon>
        <taxon>Pseudomonadota</taxon>
        <taxon>Alphaproteobacteria</taxon>
        <taxon>Kordiimonadales</taxon>
        <taxon>Kordiimonadaceae</taxon>
        <taxon>Kordiimonas</taxon>
    </lineage>
</organism>
<dbReference type="AlphaFoldDB" id="A0A919E4X5"/>
<comment type="caution">
    <text evidence="2">The sequence shown here is derived from an EMBL/GenBank/DDBJ whole genome shotgun (WGS) entry which is preliminary data.</text>
</comment>
<dbReference type="InterPro" id="IPR003615">
    <property type="entry name" value="HNH_nuc"/>
</dbReference>
<dbReference type="InterPro" id="IPR029471">
    <property type="entry name" value="HNH_5"/>
</dbReference>
<dbReference type="Proteomes" id="UP000630923">
    <property type="component" value="Unassembled WGS sequence"/>
</dbReference>
<evidence type="ECO:0000313" key="3">
    <source>
        <dbReference type="Proteomes" id="UP000630923"/>
    </source>
</evidence>
<sequence length="131" mass="14362">MYVSNHATFLLALVAQSDVAGKKVALAQQIARSSKKIRRKRPKGMASNRKKMIRVRLIFEQGGLCYYCGIRIIIGDNHPRAATLDHIVPLGLGGTNKLSNLVMACRSCNGAKGCKSEKRFKSEMDQDRAGG</sequence>
<dbReference type="Pfam" id="PF14279">
    <property type="entry name" value="HNH_5"/>
    <property type="match status" value="1"/>
</dbReference>
<dbReference type="SMART" id="SM00507">
    <property type="entry name" value="HNHc"/>
    <property type="match status" value="1"/>
</dbReference>
<protein>
    <recommendedName>
        <fullName evidence="1">HNH nuclease domain-containing protein</fullName>
    </recommendedName>
</protein>
<dbReference type="RefSeq" id="WP_229819067.1">
    <property type="nucleotide sequence ID" value="NZ_BNCI01000001.1"/>
</dbReference>
<evidence type="ECO:0000313" key="2">
    <source>
        <dbReference type="EMBL" id="GHF12565.1"/>
    </source>
</evidence>
<dbReference type="PANTHER" id="PTHR33877">
    <property type="entry name" value="SLL1193 PROTEIN"/>
    <property type="match status" value="1"/>
</dbReference>
<dbReference type="EMBL" id="BNCI01000001">
    <property type="protein sequence ID" value="GHF12565.1"/>
    <property type="molecule type" value="Genomic_DNA"/>
</dbReference>
<evidence type="ECO:0000259" key="1">
    <source>
        <dbReference type="SMART" id="SM00507"/>
    </source>
</evidence>
<dbReference type="PANTHER" id="PTHR33877:SF2">
    <property type="entry name" value="OS07G0170200 PROTEIN"/>
    <property type="match status" value="1"/>
</dbReference>
<dbReference type="InterPro" id="IPR052892">
    <property type="entry name" value="NA-targeting_endonuclease"/>
</dbReference>
<proteinExistence type="predicted"/>
<feature type="domain" description="HNH nuclease" evidence="1">
    <location>
        <begin position="54"/>
        <end position="110"/>
    </location>
</feature>
<dbReference type="CDD" id="cd00085">
    <property type="entry name" value="HNHc"/>
    <property type="match status" value="1"/>
</dbReference>
<reference evidence="2" key="2">
    <citation type="submission" date="2020-09" db="EMBL/GenBank/DDBJ databases">
        <authorList>
            <person name="Sun Q."/>
            <person name="Kim S."/>
        </authorList>
    </citation>
    <scope>NUCLEOTIDE SEQUENCE</scope>
    <source>
        <strain evidence="2">KCTC 42590</strain>
    </source>
</reference>
<gene>
    <name evidence="2" type="ORF">GCM10017044_03160</name>
</gene>
<keyword evidence="3" id="KW-1185">Reference proteome</keyword>
<name>A0A919E4X5_9PROT</name>